<name>A0A0H2R196_9AGAM</name>
<evidence type="ECO:0000313" key="2">
    <source>
        <dbReference type="EMBL" id="KLO05464.1"/>
    </source>
</evidence>
<protein>
    <submittedName>
        <fullName evidence="2">Uncharacterized protein</fullName>
    </submittedName>
</protein>
<gene>
    <name evidence="2" type="ORF">SCHPADRAFT_946892</name>
</gene>
<reference evidence="2 3" key="1">
    <citation type="submission" date="2015-04" db="EMBL/GenBank/DDBJ databases">
        <title>Complete genome sequence of Schizopora paradoxa KUC8140, a cosmopolitan wood degrader in East Asia.</title>
        <authorList>
            <consortium name="DOE Joint Genome Institute"/>
            <person name="Min B."/>
            <person name="Park H."/>
            <person name="Jang Y."/>
            <person name="Kim J.-J."/>
            <person name="Kim K.H."/>
            <person name="Pangilinan J."/>
            <person name="Lipzen A."/>
            <person name="Riley R."/>
            <person name="Grigoriev I.V."/>
            <person name="Spatafora J.W."/>
            <person name="Choi I.-G."/>
        </authorList>
    </citation>
    <scope>NUCLEOTIDE SEQUENCE [LARGE SCALE GENOMIC DNA]</scope>
    <source>
        <strain evidence="2 3">KUC8140</strain>
    </source>
</reference>
<dbReference type="Proteomes" id="UP000053477">
    <property type="component" value="Unassembled WGS sequence"/>
</dbReference>
<accession>A0A0H2R196</accession>
<sequence>MSFPDIAKLVFSRTNHLISLWHKILRYIAQRLQRGTLTFRQVLPLRPPVGLSLFASQSRLHSPTTLRNMKNFWRNRLSILSMAQQLKVFDSVRITSPKFSMNPYLLSQVSSRAQEDILTLPSIQLSFLPGDVGVLPSNGIAEEYLDSMFGISLSSRCLTMRFPPFLHLDRGRRNVASPIDLLAKSTTFSFLIAIVAGAILTFSGAG</sequence>
<keyword evidence="1" id="KW-0812">Transmembrane</keyword>
<keyword evidence="1" id="KW-1133">Transmembrane helix</keyword>
<feature type="transmembrane region" description="Helical" evidence="1">
    <location>
        <begin position="181"/>
        <end position="202"/>
    </location>
</feature>
<dbReference type="AlphaFoldDB" id="A0A0H2R196"/>
<evidence type="ECO:0000256" key="1">
    <source>
        <dbReference type="SAM" id="Phobius"/>
    </source>
</evidence>
<proteinExistence type="predicted"/>
<dbReference type="EMBL" id="KQ086305">
    <property type="protein sequence ID" value="KLO05464.1"/>
    <property type="molecule type" value="Genomic_DNA"/>
</dbReference>
<keyword evidence="1" id="KW-0472">Membrane</keyword>
<keyword evidence="3" id="KW-1185">Reference proteome</keyword>
<organism evidence="2 3">
    <name type="scientific">Schizopora paradoxa</name>
    <dbReference type="NCBI Taxonomy" id="27342"/>
    <lineage>
        <taxon>Eukaryota</taxon>
        <taxon>Fungi</taxon>
        <taxon>Dikarya</taxon>
        <taxon>Basidiomycota</taxon>
        <taxon>Agaricomycotina</taxon>
        <taxon>Agaricomycetes</taxon>
        <taxon>Hymenochaetales</taxon>
        <taxon>Schizoporaceae</taxon>
        <taxon>Schizopora</taxon>
    </lineage>
</organism>
<dbReference type="InParanoid" id="A0A0H2R196"/>
<evidence type="ECO:0000313" key="3">
    <source>
        <dbReference type="Proteomes" id="UP000053477"/>
    </source>
</evidence>